<dbReference type="Proteomes" id="UP000094828">
    <property type="component" value="Unassembled WGS sequence"/>
</dbReference>
<dbReference type="EMBL" id="LYDR01000110">
    <property type="protein sequence ID" value="ODA30319.1"/>
    <property type="molecule type" value="Genomic_DNA"/>
</dbReference>
<dbReference type="STRING" id="1841610.A6X21_00060"/>
<organism evidence="1 2">
    <name type="scientific">Planctopirus hydrillae</name>
    <dbReference type="NCBI Taxonomy" id="1841610"/>
    <lineage>
        <taxon>Bacteria</taxon>
        <taxon>Pseudomonadati</taxon>
        <taxon>Planctomycetota</taxon>
        <taxon>Planctomycetia</taxon>
        <taxon>Planctomycetales</taxon>
        <taxon>Planctomycetaceae</taxon>
        <taxon>Planctopirus</taxon>
    </lineage>
</organism>
<keyword evidence="2" id="KW-1185">Reference proteome</keyword>
<evidence type="ECO:0000313" key="1">
    <source>
        <dbReference type="EMBL" id="ODA30319.1"/>
    </source>
</evidence>
<sequence>MGIPVLQQSQTSCSIVRLMPQHQQSGLASSSVFSSDERRFAPGSLSRRSRYRCSLPQHSLAFRTKIQPLAQSLWFSQSSPSQVSTGSIASLTCLSMGMPTSLWKTNVGWKFSKSSTCRFLGSGGFQPYHQFQVIGFSNQTKTCRESDVTRLKVISHFPSKTIWLKTRGESAATAMAQVSLQSLCV</sequence>
<name>A0A1C3EAR9_9PLAN</name>
<reference evidence="1 2" key="1">
    <citation type="submission" date="2016-05" db="EMBL/GenBank/DDBJ databases">
        <title>Genomic and physiological characterization of Planctopirus sp. isolated from fresh water lake.</title>
        <authorList>
            <person name="Subhash Y."/>
            <person name="Ramana C."/>
        </authorList>
    </citation>
    <scope>NUCLEOTIDE SEQUENCE [LARGE SCALE GENOMIC DNA]</scope>
    <source>
        <strain evidence="1 2">JC280</strain>
    </source>
</reference>
<protein>
    <recommendedName>
        <fullName evidence="3">Ig-like domain-containing protein</fullName>
    </recommendedName>
</protein>
<evidence type="ECO:0000313" key="2">
    <source>
        <dbReference type="Proteomes" id="UP000094828"/>
    </source>
</evidence>
<comment type="caution">
    <text evidence="1">The sequence shown here is derived from an EMBL/GenBank/DDBJ whole genome shotgun (WGS) entry which is preliminary data.</text>
</comment>
<dbReference type="AlphaFoldDB" id="A0A1C3EAR9"/>
<gene>
    <name evidence="1" type="ORF">A6X21_00060</name>
</gene>
<evidence type="ECO:0008006" key="3">
    <source>
        <dbReference type="Google" id="ProtNLM"/>
    </source>
</evidence>
<accession>A0A1C3EAR9</accession>
<proteinExistence type="predicted"/>